<dbReference type="Proteomes" id="UP000006174">
    <property type="component" value="Unassembled WGS sequence"/>
</dbReference>
<comment type="caution">
    <text evidence="1">The sequence shown here is derived from an EMBL/GenBank/DDBJ whole genome shotgun (WGS) entry which is preliminary data.</text>
</comment>
<proteinExistence type="predicted"/>
<evidence type="ECO:0000313" key="1">
    <source>
        <dbReference type="EMBL" id="CCF49511.1"/>
    </source>
</evidence>
<dbReference type="AlphaFoldDB" id="I2FRG8"/>
<dbReference type="EMBL" id="CAGI01000145">
    <property type="protein sequence ID" value="CCF49511.1"/>
    <property type="molecule type" value="Genomic_DNA"/>
</dbReference>
<sequence>MDSSLIQYMDTMYYDNPTDIEHLGYTEEDIHDKELQQPLNDIYQLFERQDMRFEGDHLLPEPDNDDQNNPSQNLTTKLTAQYQQYIPMKPPMT</sequence>
<reference evidence="1 2" key="1">
    <citation type="journal article" date="2012" name="Plant Cell">
        <title>Genome comparison of barley and maize smut fungi reveals targeted loss of RNA silencing components and species-specific presence of transposable elements.</title>
        <authorList>
            <person name="Laurie J.D."/>
            <person name="Ali S."/>
            <person name="Linning R."/>
            <person name="Mannhaupt G."/>
            <person name="Wong P."/>
            <person name="Gueldener U."/>
            <person name="Muensterkoetter M."/>
            <person name="Moore R."/>
            <person name="Kahmann R."/>
            <person name="Bakkeren G."/>
            <person name="Schirawski J."/>
        </authorList>
    </citation>
    <scope>NUCLEOTIDE SEQUENCE [LARGE SCALE GENOMIC DNA]</scope>
    <source>
        <strain evidence="2">Uh4875-4</strain>
    </source>
</reference>
<dbReference type="HOGENOM" id="CLU_2401322_0_0_1"/>
<organism evidence="1 2">
    <name type="scientific">Ustilago hordei</name>
    <name type="common">Barley covered smut fungus</name>
    <dbReference type="NCBI Taxonomy" id="120017"/>
    <lineage>
        <taxon>Eukaryota</taxon>
        <taxon>Fungi</taxon>
        <taxon>Dikarya</taxon>
        <taxon>Basidiomycota</taxon>
        <taxon>Ustilaginomycotina</taxon>
        <taxon>Ustilaginomycetes</taxon>
        <taxon>Ustilaginales</taxon>
        <taxon>Ustilaginaceae</taxon>
        <taxon>Ustilago</taxon>
    </lineage>
</organism>
<evidence type="ECO:0000313" key="2">
    <source>
        <dbReference type="Proteomes" id="UP000006174"/>
    </source>
</evidence>
<keyword evidence="2" id="KW-1185">Reference proteome</keyword>
<name>I2FRG8_USTHO</name>
<protein>
    <submittedName>
        <fullName evidence="1">Uncharacterized protein</fullName>
    </submittedName>
</protein>
<accession>I2FRG8</accession>
<gene>
    <name evidence="1" type="ORF">UHOR_07486</name>
</gene>